<dbReference type="InterPro" id="IPR000719">
    <property type="entry name" value="Prot_kinase_dom"/>
</dbReference>
<feature type="non-terminal residue" evidence="9">
    <location>
        <position position="352"/>
    </location>
</feature>
<dbReference type="Pfam" id="PF00069">
    <property type="entry name" value="Pkinase"/>
    <property type="match status" value="2"/>
</dbReference>
<proteinExistence type="predicted"/>
<dbReference type="GO" id="GO:0045944">
    <property type="term" value="P:positive regulation of transcription by RNA polymerase II"/>
    <property type="evidence" value="ECO:0007669"/>
    <property type="project" value="TreeGrafter"/>
</dbReference>
<dbReference type="AlphaFoldDB" id="A0A085MSL8"/>
<reference evidence="9" key="1">
    <citation type="journal article" date="2014" name="Nat. Genet.">
        <title>Genome and transcriptome of the porcine whipworm Trichuris suis.</title>
        <authorList>
            <person name="Jex A.R."/>
            <person name="Nejsum P."/>
            <person name="Schwarz E.M."/>
            <person name="Hu L."/>
            <person name="Young N.D."/>
            <person name="Hall R.S."/>
            <person name="Korhonen P.K."/>
            <person name="Liao S."/>
            <person name="Thamsborg S."/>
            <person name="Xia J."/>
            <person name="Xu P."/>
            <person name="Wang S."/>
            <person name="Scheerlinck J.P."/>
            <person name="Hofmann A."/>
            <person name="Sternberg P.W."/>
            <person name="Wang J."/>
            <person name="Gasser R.B."/>
        </authorList>
    </citation>
    <scope>NUCLEOTIDE SEQUENCE [LARGE SCALE GENOMIC DNA]</scope>
    <source>
        <strain evidence="9">DCEP-RM93F</strain>
    </source>
</reference>
<gene>
    <name evidence="9" type="ORF">M514_00593</name>
</gene>
<dbReference type="GO" id="GO:0004693">
    <property type="term" value="F:cyclin-dependent protein serine/threonine kinase activity"/>
    <property type="evidence" value="ECO:0007669"/>
    <property type="project" value="TreeGrafter"/>
</dbReference>
<organism evidence="9">
    <name type="scientific">Trichuris suis</name>
    <name type="common">pig whipworm</name>
    <dbReference type="NCBI Taxonomy" id="68888"/>
    <lineage>
        <taxon>Eukaryota</taxon>
        <taxon>Metazoa</taxon>
        <taxon>Ecdysozoa</taxon>
        <taxon>Nematoda</taxon>
        <taxon>Enoplea</taxon>
        <taxon>Dorylaimia</taxon>
        <taxon>Trichinellida</taxon>
        <taxon>Trichuridae</taxon>
        <taxon>Trichuris</taxon>
    </lineage>
</organism>
<evidence type="ECO:0000256" key="3">
    <source>
        <dbReference type="ARBA" id="ARBA00022679"/>
    </source>
</evidence>
<keyword evidence="3" id="KW-0808">Transferase</keyword>
<evidence type="ECO:0000256" key="2">
    <source>
        <dbReference type="ARBA" id="ARBA00022527"/>
    </source>
</evidence>
<evidence type="ECO:0000256" key="4">
    <source>
        <dbReference type="ARBA" id="ARBA00022741"/>
    </source>
</evidence>
<evidence type="ECO:0000256" key="1">
    <source>
        <dbReference type="ARBA" id="ARBA00012409"/>
    </source>
</evidence>
<dbReference type="Proteomes" id="UP000030758">
    <property type="component" value="Unassembled WGS sequence"/>
</dbReference>
<dbReference type="PANTHER" id="PTHR24056">
    <property type="entry name" value="CELL DIVISION PROTEIN KINASE"/>
    <property type="match status" value="1"/>
</dbReference>
<keyword evidence="6 7" id="KW-0067">ATP-binding</keyword>
<dbReference type="EC" id="2.7.11.23" evidence="1"/>
<dbReference type="InterPro" id="IPR050108">
    <property type="entry name" value="CDK"/>
</dbReference>
<dbReference type="PROSITE" id="PS00107">
    <property type="entry name" value="PROTEIN_KINASE_ATP"/>
    <property type="match status" value="1"/>
</dbReference>
<keyword evidence="2" id="KW-0723">Serine/threonine-protein kinase</keyword>
<accession>A0A085MSL8</accession>
<dbReference type="PANTHER" id="PTHR24056:SF0">
    <property type="entry name" value="CYCLIN-DEPENDENT KINASE 7"/>
    <property type="match status" value="1"/>
</dbReference>
<feature type="binding site" evidence="7">
    <location>
        <position position="38"/>
    </location>
    <ligand>
        <name>ATP</name>
        <dbReference type="ChEBI" id="CHEBI:30616"/>
    </ligand>
</feature>
<evidence type="ECO:0000256" key="5">
    <source>
        <dbReference type="ARBA" id="ARBA00022777"/>
    </source>
</evidence>
<dbReference type="GO" id="GO:0005524">
    <property type="term" value="F:ATP binding"/>
    <property type="evidence" value="ECO:0007669"/>
    <property type="project" value="UniProtKB-UniRule"/>
</dbReference>
<dbReference type="GO" id="GO:0070985">
    <property type="term" value="C:transcription factor TFIIK complex"/>
    <property type="evidence" value="ECO:0007669"/>
    <property type="project" value="TreeGrafter"/>
</dbReference>
<evidence type="ECO:0000256" key="6">
    <source>
        <dbReference type="ARBA" id="ARBA00022840"/>
    </source>
</evidence>
<dbReference type="InterPro" id="IPR017441">
    <property type="entry name" value="Protein_kinase_ATP_BS"/>
</dbReference>
<evidence type="ECO:0000259" key="8">
    <source>
        <dbReference type="PROSITE" id="PS50011"/>
    </source>
</evidence>
<keyword evidence="4 7" id="KW-0547">Nucleotide-binding</keyword>
<dbReference type="SUPFAM" id="SSF56112">
    <property type="entry name" value="Protein kinase-like (PK-like)"/>
    <property type="match status" value="1"/>
</dbReference>
<evidence type="ECO:0000256" key="7">
    <source>
        <dbReference type="PROSITE-ProRule" id="PRU10141"/>
    </source>
</evidence>
<dbReference type="GO" id="GO:0008353">
    <property type="term" value="F:RNA polymerase II CTD heptapeptide repeat kinase activity"/>
    <property type="evidence" value="ECO:0007669"/>
    <property type="project" value="UniProtKB-EC"/>
</dbReference>
<dbReference type="Gene3D" id="3.30.200.20">
    <property type="entry name" value="Phosphorylase Kinase, domain 1"/>
    <property type="match status" value="1"/>
</dbReference>
<dbReference type="FunFam" id="1.10.510.10:FF:000624">
    <property type="entry name" value="Mitogen-activated protein kinase"/>
    <property type="match status" value="1"/>
</dbReference>
<dbReference type="PROSITE" id="PS50011">
    <property type="entry name" value="PROTEIN_KINASE_DOM"/>
    <property type="match status" value="1"/>
</dbReference>
<dbReference type="Gene3D" id="1.10.510.10">
    <property type="entry name" value="Transferase(Phosphotransferase) domain 1"/>
    <property type="match status" value="1"/>
</dbReference>
<feature type="domain" description="Protein kinase" evidence="8">
    <location>
        <begin position="9"/>
        <end position="256"/>
    </location>
</feature>
<protein>
    <recommendedName>
        <fullName evidence="1">[RNA-polymerase]-subunit kinase</fullName>
        <ecNumber evidence="1">2.7.11.23</ecNumber>
    </recommendedName>
</protein>
<keyword evidence="5" id="KW-0418">Kinase</keyword>
<dbReference type="InterPro" id="IPR011009">
    <property type="entry name" value="Kinase-like_dom_sf"/>
</dbReference>
<name>A0A085MSL8_9BILA</name>
<dbReference type="EMBL" id="KL367685">
    <property type="protein sequence ID" value="KFD60214.1"/>
    <property type="molecule type" value="Genomic_DNA"/>
</dbReference>
<dbReference type="GO" id="GO:0005737">
    <property type="term" value="C:cytoplasm"/>
    <property type="evidence" value="ECO:0007669"/>
    <property type="project" value="TreeGrafter"/>
</dbReference>
<sequence>MHVSGRRRYEKLSHLGEGQFANVYKARDLQNDCIVALKKQIKMGSRSEQTDGLNRTAIREIKLLQEIQHVNIIKLLDVSVGKNSVALIFEFMCTDLEDLKPSNLLISKEGVLKMADFGLARFFGASDQTLTPLVVTRWYRAPELLYGSRYYSAGVDIWALGCIIAELLLRAPLFPGESDLDQLRRIVEILGTPSEENWPGVTLLPDYLPTKPCPKVPWRQILPSADDEIIGILEWCLQYNPCNRTDVAIPMQSAYFTKRPYVCSNEELANLLFELKRPDSPIGSCLSIEYARREKPQVVTRYFCCFLFQRFRRAHAIGEPCYKAAIFGLLGIAGWRFGRMFLVFPTYLRFVP</sequence>
<dbReference type="SMART" id="SM00220">
    <property type="entry name" value="S_TKc"/>
    <property type="match status" value="1"/>
</dbReference>
<evidence type="ECO:0000313" key="9">
    <source>
        <dbReference type="EMBL" id="KFD60214.1"/>
    </source>
</evidence>